<dbReference type="Proteomes" id="UP000694561">
    <property type="component" value="Unplaced"/>
</dbReference>
<accession>A0A8C6BTE6</accession>
<name>A0A8C6BTE6_MONMO</name>
<evidence type="ECO:0000313" key="1">
    <source>
        <dbReference type="Ensembl" id="ENSMMNP00015018622.1"/>
    </source>
</evidence>
<dbReference type="GeneTree" id="ENSGT01000000220810"/>
<reference evidence="1" key="1">
    <citation type="submission" date="2025-08" db="UniProtKB">
        <authorList>
            <consortium name="Ensembl"/>
        </authorList>
    </citation>
    <scope>IDENTIFICATION</scope>
</reference>
<dbReference type="Gene3D" id="2.60.40.2150">
    <property type="entry name" value="Interleukin-17 receptor A/B, fibronectin-III-like domain 2"/>
    <property type="match status" value="1"/>
</dbReference>
<dbReference type="InterPro" id="IPR043046">
    <property type="entry name" value="IL17RA/B_FnIII-like_2_sf"/>
</dbReference>
<sequence>VILSQLTGSLWDPNITACKKNETMVEVNFTTSPPGNRYMALIQNTTVIGTYVTGSRHEGFSSCGLRTLEHRLSSCGTRA</sequence>
<organism evidence="1 2">
    <name type="scientific">Monodon monoceros</name>
    <name type="common">Narwhal</name>
    <name type="synonym">Ceratodon monodon</name>
    <dbReference type="NCBI Taxonomy" id="40151"/>
    <lineage>
        <taxon>Eukaryota</taxon>
        <taxon>Metazoa</taxon>
        <taxon>Chordata</taxon>
        <taxon>Craniata</taxon>
        <taxon>Vertebrata</taxon>
        <taxon>Euteleostomi</taxon>
        <taxon>Mammalia</taxon>
        <taxon>Eutheria</taxon>
        <taxon>Laurasiatheria</taxon>
        <taxon>Artiodactyla</taxon>
        <taxon>Whippomorpha</taxon>
        <taxon>Cetacea</taxon>
        <taxon>Odontoceti</taxon>
        <taxon>Monodontidae</taxon>
        <taxon>Monodon</taxon>
    </lineage>
</organism>
<keyword evidence="2" id="KW-1185">Reference proteome</keyword>
<reference evidence="1" key="2">
    <citation type="submission" date="2025-09" db="UniProtKB">
        <authorList>
            <consortium name="Ensembl"/>
        </authorList>
    </citation>
    <scope>IDENTIFICATION</scope>
</reference>
<dbReference type="Ensembl" id="ENSMMNT00015020454.1">
    <property type="protein sequence ID" value="ENSMMNP00015018622.1"/>
    <property type="gene ID" value="ENSMMNG00015013683.1"/>
</dbReference>
<protein>
    <submittedName>
        <fullName evidence="1">Uncharacterized protein</fullName>
    </submittedName>
</protein>
<evidence type="ECO:0000313" key="2">
    <source>
        <dbReference type="Proteomes" id="UP000694561"/>
    </source>
</evidence>
<dbReference type="AlphaFoldDB" id="A0A8C6BTE6"/>
<proteinExistence type="predicted"/>